<evidence type="ECO:0000313" key="2">
    <source>
        <dbReference type="Proteomes" id="UP000315215"/>
    </source>
</evidence>
<dbReference type="RefSeq" id="WP_143894830.1">
    <property type="nucleotide sequence ID" value="NZ_CP041666.1"/>
</dbReference>
<sequence length="122" mass="14228">MIWVVCVFLLILLCIVVFFLPIYTTCNLVLIPKQSEIMVSLKIWKIPILKRQLSFDEMDKMPDISTTFQDHASYSDPYLKKIKWMEKLGSIDEAAKESNGKIASTSEDSPLPLDKQNWRWRC</sequence>
<dbReference type="KEGG" id="aqt:FN924_12105"/>
<reference evidence="1 2" key="1">
    <citation type="submission" date="2019-07" db="EMBL/GenBank/DDBJ databases">
        <authorList>
            <person name="Li J."/>
        </authorList>
    </citation>
    <scope>NUCLEOTIDE SEQUENCE [LARGE SCALE GENOMIC DNA]</scope>
    <source>
        <strain evidence="1 2">TKL69</strain>
    </source>
</reference>
<accession>A0A516KHK1</accession>
<dbReference type="EMBL" id="CP041666">
    <property type="protein sequence ID" value="QDP40865.1"/>
    <property type="molecule type" value="Genomic_DNA"/>
</dbReference>
<evidence type="ECO:0000313" key="1">
    <source>
        <dbReference type="EMBL" id="QDP40865.1"/>
    </source>
</evidence>
<organism evidence="1 2">
    <name type="scientific">Radiobacillus deserti</name>
    <dbReference type="NCBI Taxonomy" id="2594883"/>
    <lineage>
        <taxon>Bacteria</taxon>
        <taxon>Bacillati</taxon>
        <taxon>Bacillota</taxon>
        <taxon>Bacilli</taxon>
        <taxon>Bacillales</taxon>
        <taxon>Bacillaceae</taxon>
        <taxon>Radiobacillus</taxon>
    </lineage>
</organism>
<protein>
    <submittedName>
        <fullName evidence="1">Uncharacterized protein</fullName>
    </submittedName>
</protein>
<name>A0A516KHK1_9BACI</name>
<dbReference type="Proteomes" id="UP000315215">
    <property type="component" value="Chromosome"/>
</dbReference>
<gene>
    <name evidence="1" type="ORF">FN924_12105</name>
</gene>
<proteinExistence type="predicted"/>
<dbReference type="AlphaFoldDB" id="A0A516KHK1"/>
<keyword evidence="2" id="KW-1185">Reference proteome</keyword>